<dbReference type="Pfam" id="PF02629">
    <property type="entry name" value="CoA_binding"/>
    <property type="match status" value="1"/>
</dbReference>
<name>A0A537J256_9BACT</name>
<dbReference type="Pfam" id="PF00549">
    <property type="entry name" value="Ligase_CoA"/>
    <property type="match status" value="1"/>
</dbReference>
<dbReference type="AlphaFoldDB" id="A0A537J256"/>
<dbReference type="InterPro" id="IPR016102">
    <property type="entry name" value="Succinyl-CoA_synth-like"/>
</dbReference>
<dbReference type="InterPro" id="IPR005811">
    <property type="entry name" value="SUCC_ACL_C"/>
</dbReference>
<accession>A0A537J256</accession>
<evidence type="ECO:0000259" key="2">
    <source>
        <dbReference type="Pfam" id="PF02629"/>
    </source>
</evidence>
<dbReference type="NCBIfam" id="NF004760">
    <property type="entry name" value="PRK06091.1"/>
    <property type="match status" value="1"/>
</dbReference>
<dbReference type="SUPFAM" id="SSF51735">
    <property type="entry name" value="NAD(P)-binding Rossmann-fold domains"/>
    <property type="match status" value="1"/>
</dbReference>
<dbReference type="PANTHER" id="PTHR11117:SF24">
    <property type="entry name" value="PROTEIN FDRA"/>
    <property type="match status" value="1"/>
</dbReference>
<dbReference type="Proteomes" id="UP000318834">
    <property type="component" value="Unassembled WGS sequence"/>
</dbReference>
<proteinExistence type="predicted"/>
<organism evidence="3 4">
    <name type="scientific">Candidatus Segetimicrobium genomatis</name>
    <dbReference type="NCBI Taxonomy" id="2569760"/>
    <lineage>
        <taxon>Bacteria</taxon>
        <taxon>Bacillati</taxon>
        <taxon>Candidatus Sysuimicrobiota</taxon>
        <taxon>Candidatus Sysuimicrobiia</taxon>
        <taxon>Candidatus Sysuimicrobiales</taxon>
        <taxon>Candidatus Segetimicrobiaceae</taxon>
        <taxon>Candidatus Segetimicrobium</taxon>
    </lineage>
</organism>
<dbReference type="InterPro" id="IPR036291">
    <property type="entry name" value="NAD(P)-bd_dom_sf"/>
</dbReference>
<gene>
    <name evidence="3" type="primary">fdrA</name>
    <name evidence="3" type="ORF">E6H05_00090</name>
</gene>
<sequence>MVVHSVVRSSAYFDSVTLMLVQREVRQLPGVEEAGAVMGTDANKELLRDAGLLTSEAQAARPDDLILAVRAGSGEVASTALRAAETLLVQRREIAATGTYRPKTVASAVRMLPGANLALISVPGRFAAGVASDALAAGLHVMLFSDNVPLEAEIELKQTATARGLLMMGPDCGTAIIGGTGLGFANRVRRGTIGIVGAAGTGIQEVASLVHRAGAGISHAIGTGGRDVSRAVGGLTALVGLAVLAADPGTEVVVLISKPPAPEVAGRLLGAARHLRKPVVINFVGASVANDGPLHGAHTLEEAASQAVTLVTGVPPHWHEWEALPAQEAGRLAPMQKLVRGLYSGGTLCYEALILLQRYVGPVYSNTPLDPDYALESATRSRAHTVIDMGSDEFTVGRLHPMLDPELRHRRLLREADDPEVAVILLDVVLGHGAHPDPARDLAPVIRQARERARRDGRWLPVVVSVCGTDDDPQGYEAQVAALLDAGATVQASNARAVRLAGLIAQAAGSKGSPRPPAEIPVPSQPQALPDPTHVLQLLSGPPRVINVGLELFAESLMTQGAETLMVDWHPPAGGKQKFIDLLDKLDA</sequence>
<evidence type="ECO:0000313" key="4">
    <source>
        <dbReference type="Proteomes" id="UP000318834"/>
    </source>
</evidence>
<dbReference type="SUPFAM" id="SSF52210">
    <property type="entry name" value="Succinyl-CoA synthetase domains"/>
    <property type="match status" value="2"/>
</dbReference>
<evidence type="ECO:0000313" key="3">
    <source>
        <dbReference type="EMBL" id="TMI77412.1"/>
    </source>
</evidence>
<dbReference type="GO" id="GO:0004775">
    <property type="term" value="F:succinate-CoA ligase (ADP-forming) activity"/>
    <property type="evidence" value="ECO:0007669"/>
    <property type="project" value="TreeGrafter"/>
</dbReference>
<dbReference type="InterPro" id="IPR003781">
    <property type="entry name" value="CoA-bd"/>
</dbReference>
<dbReference type="GO" id="GO:0005829">
    <property type="term" value="C:cytosol"/>
    <property type="evidence" value="ECO:0007669"/>
    <property type="project" value="TreeGrafter"/>
</dbReference>
<protein>
    <submittedName>
        <fullName evidence="3">Acyl-CoA synthetase FdrA</fullName>
    </submittedName>
</protein>
<dbReference type="Gene3D" id="3.40.50.720">
    <property type="entry name" value="NAD(P)-binding Rossmann-like Domain"/>
    <property type="match status" value="1"/>
</dbReference>
<dbReference type="GO" id="GO:0006099">
    <property type="term" value="P:tricarboxylic acid cycle"/>
    <property type="evidence" value="ECO:0007669"/>
    <property type="project" value="TreeGrafter"/>
</dbReference>
<feature type="domain" description="CoA-binding" evidence="2">
    <location>
        <begin position="191"/>
        <end position="281"/>
    </location>
</feature>
<dbReference type="Gene3D" id="3.40.50.261">
    <property type="entry name" value="Succinyl-CoA synthetase domains"/>
    <property type="match status" value="2"/>
</dbReference>
<reference evidence="3 4" key="1">
    <citation type="journal article" date="2019" name="Nat. Microbiol.">
        <title>Mediterranean grassland soil C-N compound turnover is dependent on rainfall and depth, and is mediated by genomically divergent microorganisms.</title>
        <authorList>
            <person name="Diamond S."/>
            <person name="Andeer P.F."/>
            <person name="Li Z."/>
            <person name="Crits-Christoph A."/>
            <person name="Burstein D."/>
            <person name="Anantharaman K."/>
            <person name="Lane K.R."/>
            <person name="Thomas B.C."/>
            <person name="Pan C."/>
            <person name="Northen T.R."/>
            <person name="Banfield J.F."/>
        </authorList>
    </citation>
    <scope>NUCLEOTIDE SEQUENCE [LARGE SCALE GENOMIC DNA]</scope>
    <source>
        <strain evidence="3">NP_8</strain>
    </source>
</reference>
<dbReference type="PANTHER" id="PTHR11117">
    <property type="entry name" value="SUCCINYL-COA LIGASE SUBUNIT ALPHA"/>
    <property type="match status" value="1"/>
</dbReference>
<dbReference type="GO" id="GO:0009361">
    <property type="term" value="C:succinate-CoA ligase complex (ADP-forming)"/>
    <property type="evidence" value="ECO:0007669"/>
    <property type="project" value="TreeGrafter"/>
</dbReference>
<dbReference type="GO" id="GO:0004776">
    <property type="term" value="F:succinate-CoA ligase (GDP-forming) activity"/>
    <property type="evidence" value="ECO:0007669"/>
    <property type="project" value="TreeGrafter"/>
</dbReference>
<feature type="domain" description="ATP-citrate synthase/succinyl-CoA ligase C-terminal" evidence="1">
    <location>
        <begin position="342"/>
        <end position="503"/>
    </location>
</feature>
<dbReference type="EMBL" id="VBAP01000001">
    <property type="protein sequence ID" value="TMI77412.1"/>
    <property type="molecule type" value="Genomic_DNA"/>
</dbReference>
<evidence type="ECO:0000259" key="1">
    <source>
        <dbReference type="Pfam" id="PF00549"/>
    </source>
</evidence>
<comment type="caution">
    <text evidence="3">The sequence shown here is derived from an EMBL/GenBank/DDBJ whole genome shotgun (WGS) entry which is preliminary data.</text>
</comment>